<dbReference type="InterPro" id="IPR011050">
    <property type="entry name" value="Pectin_lyase_fold/virulence"/>
</dbReference>
<dbReference type="GO" id="GO:0016829">
    <property type="term" value="F:lyase activity"/>
    <property type="evidence" value="ECO:0007669"/>
    <property type="project" value="UniProtKB-KW"/>
</dbReference>
<feature type="domain" description="Rhamnogalacturonase A/B/Epimerase-like pectate lyase" evidence="1">
    <location>
        <begin position="9"/>
        <end position="87"/>
    </location>
</feature>
<dbReference type="RefSeq" id="WP_220376339.1">
    <property type="nucleotide sequence ID" value="NZ_QRDY01000002.1"/>
</dbReference>
<accession>A0A3D9ITK2</accession>
<dbReference type="EMBL" id="QRDY01000002">
    <property type="protein sequence ID" value="RED65074.1"/>
    <property type="molecule type" value="Genomic_DNA"/>
</dbReference>
<dbReference type="Gene3D" id="2.160.20.10">
    <property type="entry name" value="Single-stranded right-handed beta-helix, Pectin lyase-like"/>
    <property type="match status" value="1"/>
</dbReference>
<evidence type="ECO:0000313" key="3">
    <source>
        <dbReference type="Proteomes" id="UP000256869"/>
    </source>
</evidence>
<comment type="caution">
    <text evidence="2">The sequence shown here is derived from an EMBL/GenBank/DDBJ whole genome shotgun (WGS) entry which is preliminary data.</text>
</comment>
<organism evidence="2 3">
    <name type="scientific">Cohnella lupini</name>
    <dbReference type="NCBI Taxonomy" id="1294267"/>
    <lineage>
        <taxon>Bacteria</taxon>
        <taxon>Bacillati</taxon>
        <taxon>Bacillota</taxon>
        <taxon>Bacilli</taxon>
        <taxon>Bacillales</taxon>
        <taxon>Paenibacillaceae</taxon>
        <taxon>Cohnella</taxon>
    </lineage>
</organism>
<dbReference type="InterPro" id="IPR024535">
    <property type="entry name" value="RHGA/B-epi-like_pectate_lyase"/>
</dbReference>
<reference evidence="2 3" key="1">
    <citation type="submission" date="2018-07" db="EMBL/GenBank/DDBJ databases">
        <title>Genomic Encyclopedia of Type Strains, Phase III (KMG-III): the genomes of soil and plant-associated and newly described type strains.</title>
        <authorList>
            <person name="Whitman W."/>
        </authorList>
    </citation>
    <scope>NUCLEOTIDE SEQUENCE [LARGE SCALE GENOMIC DNA]</scope>
    <source>
        <strain evidence="2 3">CECT 8236</strain>
    </source>
</reference>
<dbReference type="Proteomes" id="UP000256869">
    <property type="component" value="Unassembled WGS sequence"/>
</dbReference>
<proteinExistence type="predicted"/>
<dbReference type="InterPro" id="IPR012334">
    <property type="entry name" value="Pectin_lyas_fold"/>
</dbReference>
<name>A0A3D9ITK2_9BACL</name>
<dbReference type="Pfam" id="PF12708">
    <property type="entry name" value="Pect-lyase_RHGA_epim"/>
    <property type="match status" value="1"/>
</dbReference>
<evidence type="ECO:0000313" key="2">
    <source>
        <dbReference type="EMBL" id="RED65074.1"/>
    </source>
</evidence>
<gene>
    <name evidence="2" type="ORF">DFP95_102496</name>
</gene>
<dbReference type="AlphaFoldDB" id="A0A3D9ITK2"/>
<dbReference type="SUPFAM" id="SSF51126">
    <property type="entry name" value="Pectin lyase-like"/>
    <property type="match status" value="1"/>
</dbReference>
<evidence type="ECO:0000259" key="1">
    <source>
        <dbReference type="Pfam" id="PF12708"/>
    </source>
</evidence>
<keyword evidence="3" id="KW-1185">Reference proteome</keyword>
<keyword evidence="2" id="KW-0456">Lyase</keyword>
<protein>
    <submittedName>
        <fullName evidence="2">Pectate lyase-like protein</fullName>
    </submittedName>
</protein>
<sequence>MINIKGSPYRAVGDGITDDTRAIQRAIDAAGPGGNVFFPEGKYRITDSLLIDYYPGLAIDGENWEGVAVIMDANNKPIVKFIAQDTNAVTLSNLHLQYKTQQVKETNPNSSAIEYSGAANGESGFNNHIYTKIRITFATYGFNVNTTGIVPIWGFKWEDIILSKIGTTCFRIRSGQPIDRPMNTFANVKIIQDANANPSYAFDLQCEFLIDALDIGGWKNEILINDRGYNCVIRYVNVDGHSITKDFCSLFILQDGAYDVSAIDANIVAWKSSQHKLLQGNANSTLNARNIRVDTGAGAVQGSMSILGTFKKIVAAGLQKGSDVDPVEAYAGYLNDVWNVYSLDGLPPVIQDGYSLPAASGEYRGRMFYVQSKQNGDQLFVCTLETNNSYAWSKIDLDGTGDGGDGVSPHASTHITGGTDVIANADTTGKSGLMSSADKTKLDGIEAKANNYVHPATHPATMIVEDPSRRFVTDAEKAKWNIDGGSGGSTTIAQSVTSLPTASSANRGQLVLLLGATNVADMTYICKKLADNTYDWKQID</sequence>